<reference evidence="2 3" key="1">
    <citation type="journal article" date="2018" name="Appl. Microbiol. Biotechnol.">
        <title>Characterization of the caprolactam degradation pathway in Pseudomonas jessenii using mass spectrometry-based proteomics.</title>
        <authorList>
            <person name="Otzen M."/>
            <person name="Palacio C."/>
            <person name="Janssen D.B."/>
        </authorList>
    </citation>
    <scope>NUCLEOTIDE SEQUENCE [LARGE SCALE GENOMIC DNA]</scope>
    <source>
        <strain evidence="2 3">GO3</strain>
    </source>
</reference>
<dbReference type="OrthoDB" id="7618855at2"/>
<evidence type="ECO:0000313" key="2">
    <source>
        <dbReference type="EMBL" id="PYY70570.1"/>
    </source>
</evidence>
<feature type="transmembrane region" description="Helical" evidence="1">
    <location>
        <begin position="72"/>
        <end position="91"/>
    </location>
</feature>
<organism evidence="2 3">
    <name type="scientific">Pseudomonas jessenii</name>
    <dbReference type="NCBI Taxonomy" id="77298"/>
    <lineage>
        <taxon>Bacteria</taxon>
        <taxon>Pseudomonadati</taxon>
        <taxon>Pseudomonadota</taxon>
        <taxon>Gammaproteobacteria</taxon>
        <taxon>Pseudomonadales</taxon>
        <taxon>Pseudomonadaceae</taxon>
        <taxon>Pseudomonas</taxon>
    </lineage>
</organism>
<evidence type="ECO:0008006" key="4">
    <source>
        <dbReference type="Google" id="ProtNLM"/>
    </source>
</evidence>
<keyword evidence="1" id="KW-0812">Transmembrane</keyword>
<proteinExistence type="predicted"/>
<keyword evidence="1" id="KW-1133">Transmembrane helix</keyword>
<dbReference type="RefSeq" id="WP_110659396.1">
    <property type="nucleotide sequence ID" value="NZ_PDLL01000098.1"/>
</dbReference>
<dbReference type="AlphaFoldDB" id="A0A2W0EQ99"/>
<name>A0A2W0EQ99_PSEJE</name>
<feature type="transmembrane region" description="Helical" evidence="1">
    <location>
        <begin position="111"/>
        <end position="130"/>
    </location>
</feature>
<feature type="transmembrane region" description="Helical" evidence="1">
    <location>
        <begin position="15"/>
        <end position="33"/>
    </location>
</feature>
<dbReference type="Proteomes" id="UP000247437">
    <property type="component" value="Unassembled WGS sequence"/>
</dbReference>
<feature type="transmembrane region" description="Helical" evidence="1">
    <location>
        <begin position="145"/>
        <end position="165"/>
    </location>
</feature>
<gene>
    <name evidence="2" type="ORF">CRX42_10645</name>
</gene>
<accession>A0A2W0EQ99</accession>
<sequence length="169" mass="20000">MSYFTTSCMVRRSKLIVIFMAALFGTTTLINNITDYSAYAEYIGRIISMSDTVDNDSRRYRAISSPLFHHRFYWALITLETMYTCSFIVGFYQLYRKLDASRSEFYEAKKFAISGFITAIFTYQTFYIIILNEWFDLEYSKQANALYWAQIQIEYMFFGIIYLLAARDT</sequence>
<dbReference type="EMBL" id="PDLL01000098">
    <property type="protein sequence ID" value="PYY70570.1"/>
    <property type="molecule type" value="Genomic_DNA"/>
</dbReference>
<evidence type="ECO:0000256" key="1">
    <source>
        <dbReference type="SAM" id="Phobius"/>
    </source>
</evidence>
<dbReference type="Pfam" id="PF09933">
    <property type="entry name" value="DUF2165"/>
    <property type="match status" value="1"/>
</dbReference>
<keyword evidence="1" id="KW-0472">Membrane</keyword>
<evidence type="ECO:0000313" key="3">
    <source>
        <dbReference type="Proteomes" id="UP000247437"/>
    </source>
</evidence>
<dbReference type="InterPro" id="IPR018681">
    <property type="entry name" value="DUF2165_transmembrane"/>
</dbReference>
<protein>
    <recommendedName>
        <fullName evidence="4">DUF2165 domain-containing protein</fullName>
    </recommendedName>
</protein>
<comment type="caution">
    <text evidence="2">The sequence shown here is derived from an EMBL/GenBank/DDBJ whole genome shotgun (WGS) entry which is preliminary data.</text>
</comment>